<organism evidence="11">
    <name type="scientific">uncultured Thiotrichaceae bacterium</name>
    <dbReference type="NCBI Taxonomy" id="298394"/>
    <lineage>
        <taxon>Bacteria</taxon>
        <taxon>Pseudomonadati</taxon>
        <taxon>Pseudomonadota</taxon>
        <taxon>Gammaproteobacteria</taxon>
        <taxon>Thiotrichales</taxon>
        <taxon>Thiotrichaceae</taxon>
        <taxon>environmental samples</taxon>
    </lineage>
</organism>
<keyword evidence="6 9" id="KW-1133">Transmembrane helix</keyword>
<evidence type="ECO:0000313" key="11">
    <source>
        <dbReference type="EMBL" id="CAA6824283.1"/>
    </source>
</evidence>
<comment type="similarity">
    <text evidence="8 9">Belongs to the TRAP transporter small permease family.</text>
</comment>
<evidence type="ECO:0000256" key="6">
    <source>
        <dbReference type="ARBA" id="ARBA00022989"/>
    </source>
</evidence>
<feature type="domain" description="Tripartite ATP-independent periplasmic transporters DctQ component" evidence="10">
    <location>
        <begin position="33"/>
        <end position="169"/>
    </location>
</feature>
<reference evidence="11" key="1">
    <citation type="submission" date="2020-01" db="EMBL/GenBank/DDBJ databases">
        <authorList>
            <person name="Meier V. D."/>
            <person name="Meier V D."/>
        </authorList>
    </citation>
    <scope>NUCLEOTIDE SEQUENCE</scope>
    <source>
        <strain evidence="11">HLG_WM_MAG_09</strain>
    </source>
</reference>
<feature type="transmembrane region" description="Helical" evidence="9">
    <location>
        <begin position="95"/>
        <end position="117"/>
    </location>
</feature>
<feature type="transmembrane region" description="Helical" evidence="9">
    <location>
        <begin position="57"/>
        <end position="74"/>
    </location>
</feature>
<dbReference type="PANTHER" id="PTHR35011:SF2">
    <property type="entry name" value="2,3-DIKETO-L-GULONATE TRAP TRANSPORTER SMALL PERMEASE PROTEIN YIAM"/>
    <property type="match status" value="1"/>
</dbReference>
<dbReference type="Pfam" id="PF04290">
    <property type="entry name" value="DctQ"/>
    <property type="match status" value="1"/>
</dbReference>
<dbReference type="GO" id="GO:0022857">
    <property type="term" value="F:transmembrane transporter activity"/>
    <property type="evidence" value="ECO:0007669"/>
    <property type="project" value="UniProtKB-UniRule"/>
</dbReference>
<evidence type="ECO:0000256" key="5">
    <source>
        <dbReference type="ARBA" id="ARBA00022692"/>
    </source>
</evidence>
<accession>A0A6S6U696</accession>
<keyword evidence="4 9" id="KW-0997">Cell inner membrane</keyword>
<name>A0A6S6U696_9GAMM</name>
<feature type="transmembrane region" description="Helical" evidence="9">
    <location>
        <begin position="25"/>
        <end position="45"/>
    </location>
</feature>
<evidence type="ECO:0000256" key="7">
    <source>
        <dbReference type="ARBA" id="ARBA00023136"/>
    </source>
</evidence>
<gene>
    <name evidence="11" type="ORF">HELGO_WM43146</name>
</gene>
<sequence length="193" mass="21828">MGALSILHNSLCRLNSALLLIGQQLAWLCVASMTLIILAQVFFRYFLDNALPWPEEAARALMIWMTAFAAPTAYRHGGFVSIDMLQGYLPPFIRAVFTITLLLIAGVVLIKLLDLAIDFFGRGFRTYTASIRIPWDQTEKLKRAWIYLAMPVCFGGMLLINIEMLLREIGRYWGKEEDFPLPAKPLALNEQSS</sequence>
<evidence type="ECO:0000256" key="1">
    <source>
        <dbReference type="ARBA" id="ARBA00004429"/>
    </source>
</evidence>
<dbReference type="EMBL" id="CACVAT010000388">
    <property type="protein sequence ID" value="CAA6824283.1"/>
    <property type="molecule type" value="Genomic_DNA"/>
</dbReference>
<evidence type="ECO:0000259" key="10">
    <source>
        <dbReference type="Pfam" id="PF04290"/>
    </source>
</evidence>
<comment type="subcellular location">
    <subcellularLocation>
        <location evidence="1 9">Cell inner membrane</location>
        <topology evidence="1 9">Multi-pass membrane protein</topology>
    </subcellularLocation>
</comment>
<evidence type="ECO:0000256" key="9">
    <source>
        <dbReference type="RuleBase" id="RU369079"/>
    </source>
</evidence>
<comment type="function">
    <text evidence="9">Part of the tripartite ATP-independent periplasmic (TRAP) transport system.</text>
</comment>
<feature type="transmembrane region" description="Helical" evidence="9">
    <location>
        <begin position="144"/>
        <end position="166"/>
    </location>
</feature>
<evidence type="ECO:0000256" key="4">
    <source>
        <dbReference type="ARBA" id="ARBA00022519"/>
    </source>
</evidence>
<keyword evidence="3" id="KW-1003">Cell membrane</keyword>
<dbReference type="GO" id="GO:0015740">
    <property type="term" value="P:C4-dicarboxylate transport"/>
    <property type="evidence" value="ECO:0007669"/>
    <property type="project" value="TreeGrafter"/>
</dbReference>
<dbReference type="InterPro" id="IPR055348">
    <property type="entry name" value="DctQ"/>
</dbReference>
<comment type="subunit">
    <text evidence="9">The complex comprises the extracytoplasmic solute receptor protein and the two transmembrane proteins.</text>
</comment>
<dbReference type="AlphaFoldDB" id="A0A6S6U696"/>
<dbReference type="PANTHER" id="PTHR35011">
    <property type="entry name" value="2,3-DIKETO-L-GULONATE TRAP TRANSPORTER SMALL PERMEASE PROTEIN YIAM"/>
    <property type="match status" value="1"/>
</dbReference>
<evidence type="ECO:0000256" key="8">
    <source>
        <dbReference type="ARBA" id="ARBA00038436"/>
    </source>
</evidence>
<keyword evidence="2 9" id="KW-0813">Transport</keyword>
<evidence type="ECO:0000256" key="2">
    <source>
        <dbReference type="ARBA" id="ARBA00022448"/>
    </source>
</evidence>
<dbReference type="InterPro" id="IPR007387">
    <property type="entry name" value="TRAP_DctQ"/>
</dbReference>
<keyword evidence="5 9" id="KW-0812">Transmembrane</keyword>
<protein>
    <recommendedName>
        <fullName evidence="9">TRAP transporter small permease protein</fullName>
    </recommendedName>
</protein>
<dbReference type="GO" id="GO:0005886">
    <property type="term" value="C:plasma membrane"/>
    <property type="evidence" value="ECO:0007669"/>
    <property type="project" value="UniProtKB-SubCell"/>
</dbReference>
<evidence type="ECO:0000256" key="3">
    <source>
        <dbReference type="ARBA" id="ARBA00022475"/>
    </source>
</evidence>
<keyword evidence="7 9" id="KW-0472">Membrane</keyword>
<proteinExistence type="inferred from homology"/>